<evidence type="ECO:0000256" key="5">
    <source>
        <dbReference type="ARBA" id="ARBA00023136"/>
    </source>
</evidence>
<sequence length="602" mass="64160">MAAANIEEKRSQDVSAEHDEIIGNDKSNELHKVPTLGVDIENHEAEKGDDSDGRVTWTTKQILATIFLSALYVGSQIPLYFVGASLSFISRDVGGTESQAWLPVAAALSLAAVAPFCGYLQDLFGRRNETLFGGMVLIIGTIVLATAKSFGAAVAGMALCGAGAAVGELTALAGTSELVPVNKRGIYLSLVTFSILPFCPYLMYSELLGTYHTWRYSIWICFGWNALSWIGIAIFYFPTSQTRAHGRDAKDILKKIDFVGGFLSIFGLTLFLVALQAGGYSHPWSSAYVLCTLLIGLACIIGFIVYEWKFARYPMIPHEMFSGQKIVGMAYGIAFVAGMNFFALLNFFPMMFSAVFEPDPVQIGLKGLAPAFSTTFGAVFTNAALSWFKGWNRELLLFATVVMTAFGGSLAAVTPDAPKMAVALGTIAGFGVGGVLVPAATVAITVTPDTTIATCVALSLAIRTIGGSIGYAIYYNVFINRLTPRLPAYVAQWAIEAGLPVSQAETFVGLFLTEPSELSAVPGVTPAMIHAGSIGSRWAYAESLKYVWLTSIAFGACAIVACIFLGNISKHDKQGCCACCVSDKELVCGIAALIVNTVVVRA</sequence>
<feature type="transmembrane region" description="Helical" evidence="7">
    <location>
        <begin position="546"/>
        <end position="565"/>
    </location>
</feature>
<name>A0AAN8E7C9_9EURO</name>
<evidence type="ECO:0000256" key="2">
    <source>
        <dbReference type="ARBA" id="ARBA00022448"/>
    </source>
</evidence>
<evidence type="ECO:0000256" key="6">
    <source>
        <dbReference type="SAM" id="MobiDB-lite"/>
    </source>
</evidence>
<feature type="transmembrane region" description="Helical" evidence="7">
    <location>
        <begin position="286"/>
        <end position="306"/>
    </location>
</feature>
<dbReference type="GO" id="GO:0022857">
    <property type="term" value="F:transmembrane transporter activity"/>
    <property type="evidence" value="ECO:0007669"/>
    <property type="project" value="InterPro"/>
</dbReference>
<feature type="region of interest" description="Disordered" evidence="6">
    <location>
        <begin position="1"/>
        <end position="29"/>
    </location>
</feature>
<dbReference type="PANTHER" id="PTHR23501">
    <property type="entry name" value="MAJOR FACILITATOR SUPERFAMILY"/>
    <property type="match status" value="1"/>
</dbReference>
<keyword evidence="4 7" id="KW-1133">Transmembrane helix</keyword>
<keyword evidence="10" id="KW-1185">Reference proteome</keyword>
<evidence type="ECO:0000256" key="1">
    <source>
        <dbReference type="ARBA" id="ARBA00004141"/>
    </source>
</evidence>
<proteinExistence type="predicted"/>
<dbReference type="Gene3D" id="1.20.1250.20">
    <property type="entry name" value="MFS general substrate transporter like domains"/>
    <property type="match status" value="1"/>
</dbReference>
<organism evidence="9 10">
    <name type="scientific">Knufia fluminis</name>
    <dbReference type="NCBI Taxonomy" id="191047"/>
    <lineage>
        <taxon>Eukaryota</taxon>
        <taxon>Fungi</taxon>
        <taxon>Dikarya</taxon>
        <taxon>Ascomycota</taxon>
        <taxon>Pezizomycotina</taxon>
        <taxon>Eurotiomycetes</taxon>
        <taxon>Chaetothyriomycetidae</taxon>
        <taxon>Chaetothyriales</taxon>
        <taxon>Trichomeriaceae</taxon>
        <taxon>Knufia</taxon>
    </lineage>
</organism>
<protein>
    <recommendedName>
        <fullName evidence="8">Major facilitator superfamily (MFS) profile domain-containing protein</fullName>
    </recommendedName>
</protein>
<feature type="transmembrane region" description="Helical" evidence="7">
    <location>
        <begin position="62"/>
        <end position="81"/>
    </location>
</feature>
<evidence type="ECO:0000256" key="7">
    <source>
        <dbReference type="SAM" id="Phobius"/>
    </source>
</evidence>
<evidence type="ECO:0000259" key="8">
    <source>
        <dbReference type="PROSITE" id="PS50850"/>
    </source>
</evidence>
<feature type="transmembrane region" description="Helical" evidence="7">
    <location>
        <begin position="153"/>
        <end position="173"/>
    </location>
</feature>
<accession>A0AAN8E7C9</accession>
<dbReference type="AlphaFoldDB" id="A0AAN8E7C9"/>
<keyword evidence="2" id="KW-0813">Transport</keyword>
<dbReference type="Pfam" id="PF06609">
    <property type="entry name" value="TRI12"/>
    <property type="match status" value="1"/>
</dbReference>
<feature type="transmembrane region" description="Helical" evidence="7">
    <location>
        <begin position="326"/>
        <end position="348"/>
    </location>
</feature>
<reference evidence="9 10" key="1">
    <citation type="submission" date="2022-12" db="EMBL/GenBank/DDBJ databases">
        <title>Genomic features and morphological characterization of a novel Knufia sp. strain isolated from spacecraft assembly facility.</title>
        <authorList>
            <person name="Teixeira M."/>
            <person name="Chander A.M."/>
            <person name="Stajich J.E."/>
            <person name="Venkateswaran K."/>
        </authorList>
    </citation>
    <scope>NUCLEOTIDE SEQUENCE [LARGE SCALE GENOMIC DNA]</scope>
    <source>
        <strain evidence="9 10">FJI-L2-BK-P2</strain>
    </source>
</reference>
<dbReference type="Proteomes" id="UP001316803">
    <property type="component" value="Unassembled WGS sequence"/>
</dbReference>
<comment type="subcellular location">
    <subcellularLocation>
        <location evidence="1">Membrane</location>
        <topology evidence="1">Multi-pass membrane protein</topology>
    </subcellularLocation>
</comment>
<keyword evidence="3 7" id="KW-0812">Transmembrane</keyword>
<evidence type="ECO:0000256" key="3">
    <source>
        <dbReference type="ARBA" id="ARBA00022692"/>
    </source>
</evidence>
<evidence type="ECO:0000313" key="10">
    <source>
        <dbReference type="Proteomes" id="UP001316803"/>
    </source>
</evidence>
<feature type="transmembrane region" description="Helical" evidence="7">
    <location>
        <begin position="420"/>
        <end position="444"/>
    </location>
</feature>
<dbReference type="InterPro" id="IPR036259">
    <property type="entry name" value="MFS_trans_sf"/>
</dbReference>
<evidence type="ECO:0000256" key="4">
    <source>
        <dbReference type="ARBA" id="ARBA00022989"/>
    </source>
</evidence>
<feature type="transmembrane region" description="Helical" evidence="7">
    <location>
        <begin position="185"/>
        <end position="204"/>
    </location>
</feature>
<comment type="caution">
    <text evidence="9">The sequence shown here is derived from an EMBL/GenBank/DDBJ whole genome shotgun (WGS) entry which is preliminary data.</text>
</comment>
<feature type="transmembrane region" description="Helical" evidence="7">
    <location>
        <begin position="395"/>
        <end position="414"/>
    </location>
</feature>
<feature type="transmembrane region" description="Helical" evidence="7">
    <location>
        <begin position="258"/>
        <end position="280"/>
    </location>
</feature>
<gene>
    <name evidence="9" type="ORF">OHC33_011195</name>
</gene>
<feature type="transmembrane region" description="Helical" evidence="7">
    <location>
        <begin position="451"/>
        <end position="474"/>
    </location>
</feature>
<dbReference type="EMBL" id="JAKLMC020000068">
    <property type="protein sequence ID" value="KAK5947784.1"/>
    <property type="molecule type" value="Genomic_DNA"/>
</dbReference>
<feature type="transmembrane region" description="Helical" evidence="7">
    <location>
        <begin position="131"/>
        <end position="147"/>
    </location>
</feature>
<dbReference type="InterPro" id="IPR010573">
    <property type="entry name" value="MFS_Str1/Tri12-like"/>
</dbReference>
<feature type="transmembrane region" description="Helical" evidence="7">
    <location>
        <begin position="101"/>
        <end position="119"/>
    </location>
</feature>
<dbReference type="PANTHER" id="PTHR23501:SF109">
    <property type="entry name" value="MAJOR FACILITATOR SUPERFAMILY (MFS) PROFILE DOMAIN-CONTAINING PROTEIN-RELATED"/>
    <property type="match status" value="1"/>
</dbReference>
<dbReference type="SUPFAM" id="SSF103473">
    <property type="entry name" value="MFS general substrate transporter"/>
    <property type="match status" value="1"/>
</dbReference>
<evidence type="ECO:0000313" key="9">
    <source>
        <dbReference type="EMBL" id="KAK5947784.1"/>
    </source>
</evidence>
<feature type="transmembrane region" description="Helical" evidence="7">
    <location>
        <begin position="368"/>
        <end position="388"/>
    </location>
</feature>
<feature type="domain" description="Major facilitator superfamily (MFS) profile" evidence="8">
    <location>
        <begin position="62"/>
        <end position="573"/>
    </location>
</feature>
<keyword evidence="5 7" id="KW-0472">Membrane</keyword>
<dbReference type="GO" id="GO:0005886">
    <property type="term" value="C:plasma membrane"/>
    <property type="evidence" value="ECO:0007669"/>
    <property type="project" value="TreeGrafter"/>
</dbReference>
<dbReference type="PROSITE" id="PS50850">
    <property type="entry name" value="MFS"/>
    <property type="match status" value="1"/>
</dbReference>
<dbReference type="InterPro" id="IPR020846">
    <property type="entry name" value="MFS_dom"/>
</dbReference>
<feature type="transmembrane region" description="Helical" evidence="7">
    <location>
        <begin position="216"/>
        <end position="237"/>
    </location>
</feature>